<evidence type="ECO:0000256" key="1">
    <source>
        <dbReference type="SAM" id="Phobius"/>
    </source>
</evidence>
<dbReference type="AlphaFoldDB" id="A0A9P6HCX2"/>
<dbReference type="EMBL" id="WIUZ02000009">
    <property type="protein sequence ID" value="KAF9784026.1"/>
    <property type="molecule type" value="Genomic_DNA"/>
</dbReference>
<keyword evidence="1" id="KW-1133">Transmembrane helix</keyword>
<comment type="caution">
    <text evidence="2">The sequence shown here is derived from an EMBL/GenBank/DDBJ whole genome shotgun (WGS) entry which is preliminary data.</text>
</comment>
<gene>
    <name evidence="2" type="ORF">BJ322DRAFT_1211873</name>
</gene>
<feature type="transmembrane region" description="Helical" evidence="1">
    <location>
        <begin position="341"/>
        <end position="365"/>
    </location>
</feature>
<feature type="transmembrane region" description="Helical" evidence="1">
    <location>
        <begin position="289"/>
        <end position="309"/>
    </location>
</feature>
<keyword evidence="1" id="KW-0812">Transmembrane</keyword>
<accession>A0A9P6HCX2</accession>
<name>A0A9P6HCX2_9AGAM</name>
<reference evidence="2" key="1">
    <citation type="journal article" date="2020" name="Nat. Commun.">
        <title>Large-scale genome sequencing of mycorrhizal fungi provides insights into the early evolution of symbiotic traits.</title>
        <authorList>
            <person name="Miyauchi S."/>
            <person name="Kiss E."/>
            <person name="Kuo A."/>
            <person name="Drula E."/>
            <person name="Kohler A."/>
            <person name="Sanchez-Garcia M."/>
            <person name="Morin E."/>
            <person name="Andreopoulos B."/>
            <person name="Barry K.W."/>
            <person name="Bonito G."/>
            <person name="Buee M."/>
            <person name="Carver A."/>
            <person name="Chen C."/>
            <person name="Cichocki N."/>
            <person name="Clum A."/>
            <person name="Culley D."/>
            <person name="Crous P.W."/>
            <person name="Fauchery L."/>
            <person name="Girlanda M."/>
            <person name="Hayes R.D."/>
            <person name="Keri Z."/>
            <person name="LaButti K."/>
            <person name="Lipzen A."/>
            <person name="Lombard V."/>
            <person name="Magnuson J."/>
            <person name="Maillard F."/>
            <person name="Murat C."/>
            <person name="Nolan M."/>
            <person name="Ohm R.A."/>
            <person name="Pangilinan J."/>
            <person name="Pereira M.F."/>
            <person name="Perotto S."/>
            <person name="Peter M."/>
            <person name="Pfister S."/>
            <person name="Riley R."/>
            <person name="Sitrit Y."/>
            <person name="Stielow J.B."/>
            <person name="Szollosi G."/>
            <person name="Zifcakova L."/>
            <person name="Stursova M."/>
            <person name="Spatafora J.W."/>
            <person name="Tedersoo L."/>
            <person name="Vaario L.M."/>
            <person name="Yamada A."/>
            <person name="Yan M."/>
            <person name="Wang P."/>
            <person name="Xu J."/>
            <person name="Bruns T."/>
            <person name="Baldrian P."/>
            <person name="Vilgalys R."/>
            <person name="Dunand C."/>
            <person name="Henrissat B."/>
            <person name="Grigoriev I.V."/>
            <person name="Hibbett D."/>
            <person name="Nagy L.G."/>
            <person name="Martin F.M."/>
        </authorList>
    </citation>
    <scope>NUCLEOTIDE SEQUENCE</scope>
    <source>
        <strain evidence="2">UH-Tt-Lm1</strain>
    </source>
</reference>
<keyword evidence="1" id="KW-0472">Membrane</keyword>
<proteinExistence type="predicted"/>
<dbReference type="Proteomes" id="UP000736335">
    <property type="component" value="Unassembled WGS sequence"/>
</dbReference>
<feature type="transmembrane region" description="Helical" evidence="1">
    <location>
        <begin position="316"/>
        <end position="335"/>
    </location>
</feature>
<evidence type="ECO:0000313" key="2">
    <source>
        <dbReference type="EMBL" id="KAF9784026.1"/>
    </source>
</evidence>
<organism evidence="2 3">
    <name type="scientific">Thelephora terrestris</name>
    <dbReference type="NCBI Taxonomy" id="56493"/>
    <lineage>
        <taxon>Eukaryota</taxon>
        <taxon>Fungi</taxon>
        <taxon>Dikarya</taxon>
        <taxon>Basidiomycota</taxon>
        <taxon>Agaricomycotina</taxon>
        <taxon>Agaricomycetes</taxon>
        <taxon>Thelephorales</taxon>
        <taxon>Thelephoraceae</taxon>
        <taxon>Thelephora</taxon>
    </lineage>
</organism>
<reference evidence="2" key="2">
    <citation type="submission" date="2020-11" db="EMBL/GenBank/DDBJ databases">
        <authorList>
            <consortium name="DOE Joint Genome Institute"/>
            <person name="Kuo A."/>
            <person name="Miyauchi S."/>
            <person name="Kiss E."/>
            <person name="Drula E."/>
            <person name="Kohler A."/>
            <person name="Sanchez-Garcia M."/>
            <person name="Andreopoulos B."/>
            <person name="Barry K.W."/>
            <person name="Bonito G."/>
            <person name="Buee M."/>
            <person name="Carver A."/>
            <person name="Chen C."/>
            <person name="Cichocki N."/>
            <person name="Clum A."/>
            <person name="Culley D."/>
            <person name="Crous P.W."/>
            <person name="Fauchery L."/>
            <person name="Girlanda M."/>
            <person name="Hayes R."/>
            <person name="Keri Z."/>
            <person name="Labutti K."/>
            <person name="Lipzen A."/>
            <person name="Lombard V."/>
            <person name="Magnuson J."/>
            <person name="Maillard F."/>
            <person name="Morin E."/>
            <person name="Murat C."/>
            <person name="Nolan M."/>
            <person name="Ohm R."/>
            <person name="Pangilinan J."/>
            <person name="Pereira M."/>
            <person name="Perotto S."/>
            <person name="Peter M."/>
            <person name="Riley R."/>
            <person name="Sitrit Y."/>
            <person name="Stielow B."/>
            <person name="Szollosi G."/>
            <person name="Zifcakova L."/>
            <person name="Stursova M."/>
            <person name="Spatafora J.W."/>
            <person name="Tedersoo L."/>
            <person name="Vaario L.-M."/>
            <person name="Yamada A."/>
            <person name="Yan M."/>
            <person name="Wang P."/>
            <person name="Xu J."/>
            <person name="Bruns T."/>
            <person name="Baldrian P."/>
            <person name="Vilgalys R."/>
            <person name="Henrissat B."/>
            <person name="Grigoriev I.V."/>
            <person name="Hibbett D."/>
            <person name="Nagy L.G."/>
            <person name="Martin F.M."/>
        </authorList>
    </citation>
    <scope>NUCLEOTIDE SEQUENCE</scope>
    <source>
        <strain evidence="2">UH-Tt-Lm1</strain>
    </source>
</reference>
<evidence type="ECO:0000313" key="3">
    <source>
        <dbReference type="Proteomes" id="UP000736335"/>
    </source>
</evidence>
<keyword evidence="3" id="KW-1185">Reference proteome</keyword>
<protein>
    <submittedName>
        <fullName evidence="2">Uncharacterized protein</fullName>
    </submittedName>
</protein>
<sequence length="381" mass="41659">MRIVPAWAMVLERYVGQNREGGITGLGEIRLELGNTNIEGEITHEGQGGDEILTVEVAITLAGFNALEIFASAQRGATGRSNHVETEVLSIDQLDDADHLHVAANSSLPLLPQCLDSQPGEIDQMHGNASFVSAPHLKPSLEAHRRGIADVGRHKIHDVQAWAREHSIRVSIPGELAMYLNLIYDRSFAHPFPPIPLCFVFLGSAITWQAKKISTGLTASNTRRWQARRAPHPSNPRARVEFYNTFEREADGYDNAFIRRYYDEATTALVFTGPDPTVVYVQAIPYSSLSAPLLAAFIATKGMVTWHFYSLMESLPLMLQAALLLLGYALSNYLFTINNVVAGVFVGVTAFGVLLYLLVCSAATLPTTVRSGSLSPSRSAL</sequence>